<evidence type="ECO:0000256" key="1">
    <source>
        <dbReference type="SAM" id="MobiDB-lite"/>
    </source>
</evidence>
<gene>
    <name evidence="2" type="ORF">YASMINEVIRUS_126</name>
</gene>
<reference evidence="2 3" key="1">
    <citation type="submission" date="2018-10" db="EMBL/GenBank/DDBJ databases">
        <authorList>
            <consortium name="IHU Genomes"/>
        </authorList>
    </citation>
    <scope>NUCLEOTIDE SEQUENCE [LARGE SCALE GENOMIC DNA]</scope>
    <source>
        <strain evidence="2 3">A1</strain>
    </source>
</reference>
<organism evidence="2 3">
    <name type="scientific">Yasminevirus sp. GU-2018</name>
    <dbReference type="NCBI Taxonomy" id="2420051"/>
    <lineage>
        <taxon>Viruses</taxon>
        <taxon>Varidnaviria</taxon>
        <taxon>Bamfordvirae</taxon>
        <taxon>Nucleocytoviricota</taxon>
        <taxon>Megaviricetes</taxon>
        <taxon>Imitervirales</taxon>
        <taxon>Mimiviridae</taxon>
        <taxon>Klosneuvirinae</taxon>
        <taxon>Yasminevirus</taxon>
        <taxon>Yasminevirus saudimassiliense</taxon>
    </lineage>
</organism>
<name>A0A5K0U8K0_9VIRU</name>
<keyword evidence="3" id="KW-1185">Reference proteome</keyword>
<comment type="caution">
    <text evidence="2">The sequence shown here is derived from an EMBL/GenBank/DDBJ whole genome shotgun (WGS) entry which is preliminary data.</text>
</comment>
<dbReference type="Proteomes" id="UP000594342">
    <property type="component" value="Unassembled WGS sequence"/>
</dbReference>
<evidence type="ECO:0000313" key="2">
    <source>
        <dbReference type="EMBL" id="VBB17663.1"/>
    </source>
</evidence>
<proteinExistence type="predicted"/>
<accession>A0A5K0U8K0</accession>
<feature type="region of interest" description="Disordered" evidence="1">
    <location>
        <begin position="1"/>
        <end position="23"/>
    </location>
</feature>
<dbReference type="Gene3D" id="3.30.40.220">
    <property type="match status" value="2"/>
</dbReference>
<feature type="compositionally biased region" description="Basic and acidic residues" evidence="1">
    <location>
        <begin position="1"/>
        <end position="13"/>
    </location>
</feature>
<dbReference type="EMBL" id="UPSH01000001">
    <property type="protein sequence ID" value="VBB17663.1"/>
    <property type="molecule type" value="Genomic_DNA"/>
</dbReference>
<protein>
    <submittedName>
        <fullName evidence="2">Uncharacterized protein</fullName>
    </submittedName>
</protein>
<evidence type="ECO:0000313" key="3">
    <source>
        <dbReference type="Proteomes" id="UP000594342"/>
    </source>
</evidence>
<sequence length="520" mass="59665">MLCKGCDQEKDTSEFPQTGKQKNRNKCKSCKAQAARDLRARKKQKLIDEGVLEAPEVLPEGQKRCIDCKDIKVNELFRADKKLASGYRNTCIDCANKKTRSRAPNIAKTTGSHECIKCKKKKPVKYFYKDKSRPDGLRDWCIECCKNYKTMRYKEEELPDNKECITCGDSHPLSSFAKNPSGRFYRANECNDCRNKKRRSLHYSRRNEGQKFCNGCATNKDVLHFSIDKNNKDGLQTYCKPCRLQQTYASTSVFKGFINNLFINLVKNAKHRGIEVGITKQAVVDLYESQCGRCVYTNRVMTVDNVPKGTGRLKNVNNISVDRIDSSKGYTSDNIQLVCTGINIIKSDLAQSEVYRMCRDISKVCLLKQYTDYDATKKQIIISNELRKFCYRLFTNLKHNAKKRDLIVDITIDDIINKYIEQGGRCVYTGACLTLNTEGDTQCNISVDRIDSTDNYTVDNIQLIANKLNIMKYDLEERCFIDLCKDFYAAVKRRLVHKSLDFINGDAESFKSLLLFYPTS</sequence>